<dbReference type="AlphaFoldDB" id="A0A3A5HD40"/>
<feature type="compositionally biased region" description="Acidic residues" evidence="1">
    <location>
        <begin position="68"/>
        <end position="92"/>
    </location>
</feature>
<comment type="caution">
    <text evidence="2">The sequence shown here is derived from an EMBL/GenBank/DDBJ whole genome shotgun (WGS) entry which is preliminary data.</text>
</comment>
<dbReference type="EMBL" id="QYRP01000002">
    <property type="protein sequence ID" value="RJS47798.1"/>
    <property type="molecule type" value="Genomic_DNA"/>
</dbReference>
<dbReference type="Proteomes" id="UP000276542">
    <property type="component" value="Unassembled WGS sequence"/>
</dbReference>
<keyword evidence="3" id="KW-1185">Reference proteome</keyword>
<reference evidence="3" key="1">
    <citation type="submission" date="2018-09" db="EMBL/GenBank/DDBJ databases">
        <authorList>
            <person name="Zhu H."/>
        </authorList>
    </citation>
    <scope>NUCLEOTIDE SEQUENCE [LARGE SCALE GENOMIC DNA]</scope>
    <source>
        <strain evidence="3">K1W22B-1</strain>
    </source>
</reference>
<evidence type="ECO:0000313" key="2">
    <source>
        <dbReference type="EMBL" id="RJS47798.1"/>
    </source>
</evidence>
<proteinExistence type="predicted"/>
<dbReference type="Pfam" id="PF20199">
    <property type="entry name" value="RepSA"/>
    <property type="match status" value="1"/>
</dbReference>
<dbReference type="InterPro" id="IPR046828">
    <property type="entry name" value="RepSA"/>
</dbReference>
<dbReference type="OrthoDB" id="3203793at2"/>
<organism evidence="2 3">
    <name type="scientific">Nocardioides cavernaquae</name>
    <dbReference type="NCBI Taxonomy" id="2321396"/>
    <lineage>
        <taxon>Bacteria</taxon>
        <taxon>Bacillati</taxon>
        <taxon>Actinomycetota</taxon>
        <taxon>Actinomycetes</taxon>
        <taxon>Propionibacteriales</taxon>
        <taxon>Nocardioidaceae</taxon>
        <taxon>Nocardioides</taxon>
    </lineage>
</organism>
<accession>A0A3A5HD40</accession>
<protein>
    <submittedName>
        <fullName evidence="2">Replication initiation protein</fullName>
    </submittedName>
</protein>
<sequence>MVQAGADHVGVCRRPLLRKVTDRLTGQVTSVPIPCGSTRASVCPACADKARRLRMQQCREGWHLVDDPLPDDDLEDPPDLDEDDEEPDEQEPNCDRRVRSTRRLDGFSDLPKVQPEYTTLGRTFTDPRTGVTFRPSMFITLTLPSYGRIRSGIGVPIDPSRYDYRRAALDAMLFPRLVDRWWQNLRRCAGYKVQYFATVEPQKRLAPHLHTALRGAIPRQTLRQVTAATYFALWWPPTDRVVFDRVLPIWDPESRSYYDPASRALLPSWEQALEEAESEAPSHVMRFGAQVDIKGIVGDSEETRRAVSYLCKYLTKSVAETYADEEAPDPAYEAHIDRLHAQVRWLPCSETCANWLRYGVTPKDPAPGLVPGQCDSKAHDREHLGLGGRRVLVSRHWTGKTLADHKADRSAVVRAVLEEAGIEAPEARRLAPDVIADDGLPRFVWEDIPVEERNYAATIAQSIRQRRAWREQYEAAKEAIRAGPAA</sequence>
<evidence type="ECO:0000313" key="3">
    <source>
        <dbReference type="Proteomes" id="UP000276542"/>
    </source>
</evidence>
<evidence type="ECO:0000256" key="1">
    <source>
        <dbReference type="SAM" id="MobiDB-lite"/>
    </source>
</evidence>
<name>A0A3A5HD40_9ACTN</name>
<feature type="region of interest" description="Disordered" evidence="1">
    <location>
        <begin position="64"/>
        <end position="95"/>
    </location>
</feature>
<gene>
    <name evidence="2" type="ORF">D4739_05930</name>
</gene>